<dbReference type="InterPro" id="IPR050079">
    <property type="entry name" value="DEAD_box_RNA_helicase"/>
</dbReference>
<dbReference type="EMBL" id="JAHLFN010000035">
    <property type="protein sequence ID" value="MBU3842157.1"/>
    <property type="molecule type" value="Genomic_DNA"/>
</dbReference>
<protein>
    <submittedName>
        <fullName evidence="11">CRISPR-associated helicase Cas3</fullName>
    </submittedName>
</protein>
<keyword evidence="8" id="KW-0067">ATP-binding</keyword>
<keyword evidence="3" id="KW-0540">Nuclease</keyword>
<keyword evidence="6" id="KW-0378">Hydrolase</keyword>
<keyword evidence="9" id="KW-0051">Antiviral defense</keyword>
<keyword evidence="4" id="KW-0479">Metal-binding</keyword>
<dbReference type="NCBIfam" id="TIGR01596">
    <property type="entry name" value="cas3_HD"/>
    <property type="match status" value="1"/>
</dbReference>
<dbReference type="NCBIfam" id="TIGR01587">
    <property type="entry name" value="cas3_core"/>
    <property type="match status" value="1"/>
</dbReference>
<dbReference type="SUPFAM" id="SSF52540">
    <property type="entry name" value="P-loop containing nucleoside triphosphate hydrolases"/>
    <property type="match status" value="1"/>
</dbReference>
<dbReference type="GO" id="GO:0046872">
    <property type="term" value="F:metal ion binding"/>
    <property type="evidence" value="ECO:0007669"/>
    <property type="project" value="UniProtKB-KW"/>
</dbReference>
<gene>
    <name evidence="11" type="primary">cas3</name>
    <name evidence="11" type="ORF">IAA47_04125</name>
</gene>
<name>A0A9E2NX63_9FUSO</name>
<evidence type="ECO:0000256" key="1">
    <source>
        <dbReference type="ARBA" id="ARBA00006847"/>
    </source>
</evidence>
<dbReference type="InterPro" id="IPR006474">
    <property type="entry name" value="Helicase_Cas3_CRISPR-ass_core"/>
</dbReference>
<evidence type="ECO:0000256" key="3">
    <source>
        <dbReference type="ARBA" id="ARBA00022722"/>
    </source>
</evidence>
<dbReference type="InterPro" id="IPR014001">
    <property type="entry name" value="Helicase_ATP-bd"/>
</dbReference>
<evidence type="ECO:0000256" key="5">
    <source>
        <dbReference type="ARBA" id="ARBA00022741"/>
    </source>
</evidence>
<evidence type="ECO:0000256" key="7">
    <source>
        <dbReference type="ARBA" id="ARBA00022806"/>
    </source>
</evidence>
<keyword evidence="5" id="KW-0547">Nucleotide-binding</keyword>
<dbReference type="GO" id="GO:0051607">
    <property type="term" value="P:defense response to virus"/>
    <property type="evidence" value="ECO:0007669"/>
    <property type="project" value="UniProtKB-KW"/>
</dbReference>
<reference evidence="11" key="2">
    <citation type="submission" date="2021-04" db="EMBL/GenBank/DDBJ databases">
        <authorList>
            <person name="Gilroy R."/>
        </authorList>
    </citation>
    <scope>NUCLEOTIDE SEQUENCE</scope>
    <source>
        <strain evidence="11">A6-441</strain>
    </source>
</reference>
<dbReference type="InterPro" id="IPR006483">
    <property type="entry name" value="CRISPR-assoc_Cas3_HD"/>
</dbReference>
<evidence type="ECO:0000256" key="4">
    <source>
        <dbReference type="ARBA" id="ARBA00022723"/>
    </source>
</evidence>
<comment type="caution">
    <text evidence="11">The sequence shown here is derived from an EMBL/GenBank/DDBJ whole genome shotgun (WGS) entry which is preliminary data.</text>
</comment>
<evidence type="ECO:0000256" key="8">
    <source>
        <dbReference type="ARBA" id="ARBA00022840"/>
    </source>
</evidence>
<dbReference type="InterPro" id="IPR038257">
    <property type="entry name" value="CRISPR-assoc_Cas3_HD_sf"/>
</dbReference>
<dbReference type="GO" id="GO:0016787">
    <property type="term" value="F:hydrolase activity"/>
    <property type="evidence" value="ECO:0007669"/>
    <property type="project" value="UniProtKB-KW"/>
</dbReference>
<dbReference type="Gene3D" id="1.10.3210.30">
    <property type="match status" value="1"/>
</dbReference>
<dbReference type="PANTHER" id="PTHR47959:SF16">
    <property type="entry name" value="CRISPR-ASSOCIATED NUCLEASE_HELICASE CAS3-RELATED"/>
    <property type="match status" value="1"/>
</dbReference>
<evidence type="ECO:0000313" key="11">
    <source>
        <dbReference type="EMBL" id="MBU3842157.1"/>
    </source>
</evidence>
<dbReference type="Pfam" id="PF22590">
    <property type="entry name" value="Cas3-like_C_2"/>
    <property type="match status" value="1"/>
</dbReference>
<dbReference type="GO" id="GO:0005524">
    <property type="term" value="F:ATP binding"/>
    <property type="evidence" value="ECO:0007669"/>
    <property type="project" value="UniProtKB-KW"/>
</dbReference>
<evidence type="ECO:0000256" key="9">
    <source>
        <dbReference type="ARBA" id="ARBA00023118"/>
    </source>
</evidence>
<reference evidence="11" key="1">
    <citation type="journal article" date="2021" name="PeerJ">
        <title>Extensive microbial diversity within the chicken gut microbiome revealed by metagenomics and culture.</title>
        <authorList>
            <person name="Gilroy R."/>
            <person name="Ravi A."/>
            <person name="Getino M."/>
            <person name="Pursley I."/>
            <person name="Horton D.L."/>
            <person name="Alikhan N.F."/>
            <person name="Baker D."/>
            <person name="Gharbi K."/>
            <person name="Hall N."/>
            <person name="Watson M."/>
            <person name="Adriaenssens E.M."/>
            <person name="Foster-Nyarko E."/>
            <person name="Jarju S."/>
            <person name="Secka A."/>
            <person name="Antonio M."/>
            <person name="Oren A."/>
            <person name="Chaudhuri R.R."/>
            <person name="La Ragione R."/>
            <person name="Hildebrand F."/>
            <person name="Pallen M.J."/>
        </authorList>
    </citation>
    <scope>NUCLEOTIDE SEQUENCE</scope>
    <source>
        <strain evidence="11">A6-441</strain>
    </source>
</reference>
<sequence length="773" mass="91306">MSKKVYFAKSNPKETLQAHTDKLLKNLNILKNLYPNLFINWDILYMLKLVCIYHDMGKINEEFQKMINGNRVKQSLPHGVFSLCFLDTDDLYDEVADRFSTEEKNEEIIEKKTVNLIKILVNAIAYHHEREIPKDYKEIITKNLESLQRQLEGFEYDKININKVKNIDDEYFTSGNRIMPNKDSEIYEKYILIKGLLNRIDYAASAGEEIEVEKENNFLIRSLDEMLNKWKNINPNSSWNELQKYMIKNRDENIIAIAQTGMGKTEAGLLWIGDTKGFFILPLKTAINSIYYRVRDGIVKENIEDKVGLLHSDTKDIYIENISESDIFDIYYESTRQLSLPLTICTLDQIFDFVYRYKGFEPKLATLSYSKIVLDEIQMYSPELLAYVIKGLKDITKMGGKFSIITATFPKFIEEFLRKEGIEFKISPEFTKKDLSLRHKVEVLEEEINSDFIIERYQKNKVLIICNTVREAQKVFEELLEKIDDKERIHLFHSKFIKKDRKLKEKRILELGSKENKDYGIWVATQVVEASLDIDFDILFTELSDLNGLFQRMGRCYRNRPLQDEITNCYVFIGNDKQKNTGVGSVIDKEIYSLSRDYLKEKLQGSLDEKMKMLAIAELYTTEKLEKTEYYGQVKRVLEYLDKIIAYEYEKKDVREMFRDITNYEVIPESIYEENRSEIEKLEEIINLEYTPNLDKESRKKLKKEKILAKIRLKEFTMSVSGYEIDKKALVRSKMLELGNYERIYILECNYSLERGYQKIKIEEETVFLDRCF</sequence>
<dbReference type="GO" id="GO:0003724">
    <property type="term" value="F:RNA helicase activity"/>
    <property type="evidence" value="ECO:0007669"/>
    <property type="project" value="TreeGrafter"/>
</dbReference>
<dbReference type="GO" id="GO:0005829">
    <property type="term" value="C:cytosol"/>
    <property type="evidence" value="ECO:0007669"/>
    <property type="project" value="TreeGrafter"/>
</dbReference>
<dbReference type="SMART" id="SM00487">
    <property type="entry name" value="DEXDc"/>
    <property type="match status" value="1"/>
</dbReference>
<dbReference type="Gene3D" id="3.40.50.300">
    <property type="entry name" value="P-loop containing nucleotide triphosphate hydrolases"/>
    <property type="match status" value="2"/>
</dbReference>
<keyword evidence="7" id="KW-0347">Helicase</keyword>
<dbReference type="Pfam" id="PF00270">
    <property type="entry name" value="DEAD"/>
    <property type="match status" value="1"/>
</dbReference>
<comment type="similarity">
    <text evidence="2">In the central section; belongs to the CRISPR-associated helicase Cas3 family.</text>
</comment>
<dbReference type="CDD" id="cd09641">
    <property type="entry name" value="Cas3''_I"/>
    <property type="match status" value="1"/>
</dbReference>
<dbReference type="PANTHER" id="PTHR47959">
    <property type="entry name" value="ATP-DEPENDENT RNA HELICASE RHLE-RELATED"/>
    <property type="match status" value="1"/>
</dbReference>
<dbReference type="InterPro" id="IPR054712">
    <property type="entry name" value="Cas3-like_dom"/>
</dbReference>
<dbReference type="Proteomes" id="UP000724657">
    <property type="component" value="Unassembled WGS sequence"/>
</dbReference>
<accession>A0A9E2NX63</accession>
<dbReference type="GO" id="GO:0003676">
    <property type="term" value="F:nucleic acid binding"/>
    <property type="evidence" value="ECO:0007669"/>
    <property type="project" value="InterPro"/>
</dbReference>
<proteinExistence type="inferred from homology"/>
<dbReference type="PROSITE" id="PS51643">
    <property type="entry name" value="HD_CAS3"/>
    <property type="match status" value="1"/>
</dbReference>
<evidence type="ECO:0000259" key="10">
    <source>
        <dbReference type="PROSITE" id="PS51643"/>
    </source>
</evidence>
<evidence type="ECO:0000256" key="6">
    <source>
        <dbReference type="ARBA" id="ARBA00022801"/>
    </source>
</evidence>
<evidence type="ECO:0000313" key="12">
    <source>
        <dbReference type="Proteomes" id="UP000724657"/>
    </source>
</evidence>
<dbReference type="GO" id="GO:0004518">
    <property type="term" value="F:nuclease activity"/>
    <property type="evidence" value="ECO:0007669"/>
    <property type="project" value="UniProtKB-KW"/>
</dbReference>
<organism evidence="11 12">
    <name type="scientific">Candidatus Fusobacterium pullicola</name>
    <dbReference type="NCBI Taxonomy" id="2838601"/>
    <lineage>
        <taxon>Bacteria</taxon>
        <taxon>Fusobacteriati</taxon>
        <taxon>Fusobacteriota</taxon>
        <taxon>Fusobacteriia</taxon>
        <taxon>Fusobacteriales</taxon>
        <taxon>Fusobacteriaceae</taxon>
        <taxon>Fusobacterium</taxon>
    </lineage>
</organism>
<dbReference type="AlphaFoldDB" id="A0A9E2NX63"/>
<comment type="similarity">
    <text evidence="1">In the N-terminal section; belongs to the CRISPR-associated nuclease Cas3-HD family.</text>
</comment>
<dbReference type="InterPro" id="IPR011545">
    <property type="entry name" value="DEAD/DEAH_box_helicase_dom"/>
</dbReference>
<dbReference type="InterPro" id="IPR027417">
    <property type="entry name" value="P-loop_NTPase"/>
</dbReference>
<feature type="domain" description="HD Cas3-type" evidence="10">
    <location>
        <begin position="9"/>
        <end position="203"/>
    </location>
</feature>
<evidence type="ECO:0000256" key="2">
    <source>
        <dbReference type="ARBA" id="ARBA00009046"/>
    </source>
</evidence>